<keyword evidence="5" id="KW-1185">Reference proteome</keyword>
<feature type="transmembrane region" description="Helical" evidence="1">
    <location>
        <begin position="398"/>
        <end position="417"/>
    </location>
</feature>
<dbReference type="Pfam" id="PF19040">
    <property type="entry name" value="SGNH"/>
    <property type="match status" value="1"/>
</dbReference>
<evidence type="ECO:0008006" key="6">
    <source>
        <dbReference type="Google" id="ProtNLM"/>
    </source>
</evidence>
<feature type="transmembrane region" description="Helical" evidence="1">
    <location>
        <begin position="322"/>
        <end position="343"/>
    </location>
</feature>
<dbReference type="Pfam" id="PF01757">
    <property type="entry name" value="Acyl_transf_3"/>
    <property type="match status" value="1"/>
</dbReference>
<accession>A0A2P6MAH4</accession>
<dbReference type="PANTHER" id="PTHR23028">
    <property type="entry name" value="ACETYLTRANSFERASE"/>
    <property type="match status" value="1"/>
</dbReference>
<keyword evidence="1" id="KW-0472">Membrane</keyword>
<protein>
    <recommendedName>
        <fullName evidence="6">Acyltransferase</fullName>
    </recommendedName>
</protein>
<dbReference type="InterPro" id="IPR050879">
    <property type="entry name" value="Acyltransferase_3"/>
</dbReference>
<reference evidence="4 5" key="1">
    <citation type="submission" date="2018-03" db="EMBL/GenBank/DDBJ databases">
        <title>Arenimonas caeni sp. nov., isolated from activated sludge.</title>
        <authorList>
            <person name="Liu H."/>
        </authorList>
    </citation>
    <scope>NUCLEOTIDE SEQUENCE [LARGE SCALE GENOMIC DNA]</scope>
    <source>
        <strain evidence="5">z29</strain>
    </source>
</reference>
<feature type="domain" description="SGNH" evidence="3">
    <location>
        <begin position="461"/>
        <end position="680"/>
    </location>
</feature>
<evidence type="ECO:0000313" key="4">
    <source>
        <dbReference type="EMBL" id="PRH82952.1"/>
    </source>
</evidence>
<dbReference type="OrthoDB" id="9767863at2"/>
<evidence type="ECO:0000313" key="5">
    <source>
        <dbReference type="Proteomes" id="UP000241736"/>
    </source>
</evidence>
<feature type="transmembrane region" description="Helical" evidence="1">
    <location>
        <begin position="270"/>
        <end position="289"/>
    </location>
</feature>
<feature type="transmembrane region" description="Helical" evidence="1">
    <location>
        <begin position="212"/>
        <end position="232"/>
    </location>
</feature>
<dbReference type="InterPro" id="IPR043968">
    <property type="entry name" value="SGNH"/>
</dbReference>
<organism evidence="4 5">
    <name type="scientific">Arenimonas caeni</name>
    <dbReference type="NCBI Taxonomy" id="2058085"/>
    <lineage>
        <taxon>Bacteria</taxon>
        <taxon>Pseudomonadati</taxon>
        <taxon>Pseudomonadota</taxon>
        <taxon>Gammaproteobacteria</taxon>
        <taxon>Lysobacterales</taxon>
        <taxon>Lysobacteraceae</taxon>
        <taxon>Arenimonas</taxon>
    </lineage>
</organism>
<feature type="transmembrane region" description="Helical" evidence="1">
    <location>
        <begin position="78"/>
        <end position="99"/>
    </location>
</feature>
<dbReference type="Proteomes" id="UP000241736">
    <property type="component" value="Unassembled WGS sequence"/>
</dbReference>
<proteinExistence type="predicted"/>
<evidence type="ECO:0000259" key="3">
    <source>
        <dbReference type="Pfam" id="PF19040"/>
    </source>
</evidence>
<feature type="domain" description="Acyltransferase 3" evidence="2">
    <location>
        <begin position="54"/>
        <end position="375"/>
    </location>
</feature>
<comment type="caution">
    <text evidence="4">The sequence shown here is derived from an EMBL/GenBank/DDBJ whole genome shotgun (WGS) entry which is preliminary data.</text>
</comment>
<dbReference type="SUPFAM" id="SSF52266">
    <property type="entry name" value="SGNH hydrolase"/>
    <property type="match status" value="1"/>
</dbReference>
<feature type="transmembrane region" description="Helical" evidence="1">
    <location>
        <begin position="120"/>
        <end position="140"/>
    </location>
</feature>
<dbReference type="AlphaFoldDB" id="A0A2P6MAH4"/>
<dbReference type="PANTHER" id="PTHR23028:SF53">
    <property type="entry name" value="ACYL_TRANSF_3 DOMAIN-CONTAINING PROTEIN"/>
    <property type="match status" value="1"/>
</dbReference>
<dbReference type="GO" id="GO:0016020">
    <property type="term" value="C:membrane"/>
    <property type="evidence" value="ECO:0007669"/>
    <property type="project" value="TreeGrafter"/>
</dbReference>
<name>A0A2P6MAH4_9GAMM</name>
<dbReference type="GO" id="GO:0016747">
    <property type="term" value="F:acyltransferase activity, transferring groups other than amino-acyl groups"/>
    <property type="evidence" value="ECO:0007669"/>
    <property type="project" value="InterPro"/>
</dbReference>
<feature type="transmembrane region" description="Helical" evidence="1">
    <location>
        <begin position="184"/>
        <end position="205"/>
    </location>
</feature>
<gene>
    <name evidence="4" type="ORF">C6N40_04725</name>
</gene>
<dbReference type="GO" id="GO:0009103">
    <property type="term" value="P:lipopolysaccharide biosynthetic process"/>
    <property type="evidence" value="ECO:0007669"/>
    <property type="project" value="TreeGrafter"/>
</dbReference>
<keyword evidence="1" id="KW-0812">Transmembrane</keyword>
<feature type="transmembrane region" description="Helical" evidence="1">
    <location>
        <begin position="238"/>
        <end position="258"/>
    </location>
</feature>
<sequence length="701" mass="74763">MGSDPVGARGERPQVESAILPWQAVPGACTEPGNRMVVEQAGQVAGAGEGYRRDIDGLRGVAVLAVVLYHLDPGLLPGGYTGVDVFFVISGFLITRIIAAGQAAGTFSFRDFYLRRVRRILPVLLVVVAATLLTGALVLLPADLESLARSAAWSLAAAANLHFWLQPDGGYFADASAEQPLLHLWSLGVEEQFYLLWPALLVFLLARGGRGAAAWASLALVVASFAWAEAINDTDPRAAFYLLPARAGELLLGALLALRGRSLASPARVGWAAEGLALAGLAALAWSFWRLDHDHAFPGLWALVPTAGAVLLIHAGGAGSRLVAAVLGGRALVAVGLVSYSIYLWHWPVLAYIRYFSGDVGLVAGAVSVGVIALLSVASYSWVERPARRWRPAPRAQLGWLYLFPAGAIALLALALVQTQGLKDAIEGAPRFQEGLARIDAEARPALAFDINCQLSAHDPARLDDPRCLVGGGTEAGILLAGDSNAAQLVGLFEVLSARTGLPVRNLSHSVCPPLFQGSYSFPPYKAGCDAFRPFLAEVLASGRFHTVVLGASWRHYAREPSFRADLEATLDALGSAGLRVFLVGSIPHHPGFNRHCERRGLRLGWVDCSGRLQGPDEGEPEWNRWLAEAASRRSGVHYLSTHALLCAQGVCRPVVAGELAYFDAGHLSMDGSRALGRELLGREELADWLEVFGADRSRAP</sequence>
<evidence type="ECO:0000256" key="1">
    <source>
        <dbReference type="SAM" id="Phobius"/>
    </source>
</evidence>
<dbReference type="EMBL" id="PVLF01000004">
    <property type="protein sequence ID" value="PRH82952.1"/>
    <property type="molecule type" value="Genomic_DNA"/>
</dbReference>
<feature type="transmembrane region" description="Helical" evidence="1">
    <location>
        <begin position="295"/>
        <end position="315"/>
    </location>
</feature>
<keyword evidence="1" id="KW-1133">Transmembrane helix</keyword>
<evidence type="ECO:0000259" key="2">
    <source>
        <dbReference type="Pfam" id="PF01757"/>
    </source>
</evidence>
<dbReference type="InterPro" id="IPR002656">
    <property type="entry name" value="Acyl_transf_3_dom"/>
</dbReference>
<feature type="transmembrane region" description="Helical" evidence="1">
    <location>
        <begin position="355"/>
        <end position="377"/>
    </location>
</feature>